<organism evidence="1 2">
    <name type="scientific">Pelagibacterium nitratireducens</name>
    <dbReference type="NCBI Taxonomy" id="1046114"/>
    <lineage>
        <taxon>Bacteria</taxon>
        <taxon>Pseudomonadati</taxon>
        <taxon>Pseudomonadota</taxon>
        <taxon>Alphaproteobacteria</taxon>
        <taxon>Hyphomicrobiales</taxon>
        <taxon>Devosiaceae</taxon>
        <taxon>Pelagibacterium</taxon>
    </lineage>
</organism>
<dbReference type="Proteomes" id="UP001369958">
    <property type="component" value="Chromosome"/>
</dbReference>
<proteinExistence type="predicted"/>
<sequence>MGKLLNLLTMFGPLAAAKFWIALTMGVVNFVQVYTGFDLGLDQTTATTIINGIGAALIWLVPNKKPAIPVLTEAEARARTGYSGPIETRNR</sequence>
<evidence type="ECO:0000313" key="1">
    <source>
        <dbReference type="EMBL" id="WWT31373.1"/>
    </source>
</evidence>
<evidence type="ECO:0000313" key="2">
    <source>
        <dbReference type="Proteomes" id="UP001369958"/>
    </source>
</evidence>
<protein>
    <recommendedName>
        <fullName evidence="3">Holin</fullName>
    </recommendedName>
</protein>
<accession>A0ABZ2I0F7</accession>
<evidence type="ECO:0008006" key="3">
    <source>
        <dbReference type="Google" id="ProtNLM"/>
    </source>
</evidence>
<dbReference type="RefSeq" id="WP_338606843.1">
    <property type="nucleotide sequence ID" value="NZ_CP146275.1"/>
</dbReference>
<reference evidence="1 2" key="1">
    <citation type="submission" date="2024-02" db="EMBL/GenBank/DDBJ databases">
        <title>Complete genome sequence of Pelagibacterium nitratireducens ZH15.</title>
        <authorList>
            <person name="Zhao L.H."/>
        </authorList>
    </citation>
    <scope>NUCLEOTIDE SEQUENCE [LARGE SCALE GENOMIC DNA]</scope>
    <source>
        <strain evidence="1 2">ZH15</strain>
    </source>
</reference>
<gene>
    <name evidence="1" type="ORF">V6617_10025</name>
</gene>
<dbReference type="EMBL" id="CP146275">
    <property type="protein sequence ID" value="WWT31373.1"/>
    <property type="molecule type" value="Genomic_DNA"/>
</dbReference>
<keyword evidence="2" id="KW-1185">Reference proteome</keyword>
<name>A0ABZ2I0F7_9HYPH</name>